<dbReference type="GO" id="GO:0016491">
    <property type="term" value="F:oxidoreductase activity"/>
    <property type="evidence" value="ECO:0007669"/>
    <property type="project" value="UniProtKB-ARBA"/>
</dbReference>
<sequence length="657" mass="72557">MGVESKEPRLHDLESGRHAPASQRTCTPSLWLPPLAFVRRKKLLVVLLLVPAMYMMLVYNGNASAPFDYNAASEAGAHVLDSLQSSLHHAAPAVNELAAKLPTPPHHYDDAHLDQDGHLHNALLDNLHVEGTPELAALKQKLDHDPTASAATSKLDLALQVGEMTKFDAKDESMLLLLHALKDKKFTLEDDWNGIFFERTPLEGGLFASLNAGPTNKFTQLLAHVGLPTPSNTTGQPSSPKFSILNDAHQLYSLSRADWVARMREPLGLTVFSKSYCPYSKRTKALLTSLNATFTVHEVDLRPDAHNLQPLLAQLTRHKTFPTVMARDRLVGGNDDVQALNKIHALNSILQSLASPPSSPTSHISSAAMDSEAGPSSAPLFKKRSKPQRAARITTAIDDAPATDPTSTPPSTDPAADDELSVQDLIALRSLARRPDGIELDRLNRGDRPRKHNQPKTADEDSTKRISNRAGDDDSDHQDKPRLVRKNNFQGETGTVDVDKHMMAYIEDQMRKRTGSSDNVDAAAIVAAVNDPEDALYAVAETYKQLHRSIKPEQTQEQREGNVAFSSAMLTSIPEVDLGIDARMANIQHTEAARREASQPKPARNDVDEDYANARFQRARPRQDHAQASNGSRPERRQMATDQLVLDRFKKRQRNFR</sequence>
<evidence type="ECO:0000256" key="5">
    <source>
        <dbReference type="SAM" id="Phobius"/>
    </source>
</evidence>
<protein>
    <recommendedName>
        <fullName evidence="6">Glutaredoxin domain-containing protein</fullName>
    </recommendedName>
</protein>
<comment type="subcellular location">
    <subcellularLocation>
        <location evidence="1">Nucleus</location>
    </subcellularLocation>
</comment>
<dbReference type="Pfam" id="PF07052">
    <property type="entry name" value="Hep_59"/>
    <property type="match status" value="1"/>
</dbReference>
<feature type="transmembrane region" description="Helical" evidence="5">
    <location>
        <begin position="43"/>
        <end position="61"/>
    </location>
</feature>
<keyword evidence="5" id="KW-1133">Transmembrane helix</keyword>
<evidence type="ECO:0000256" key="3">
    <source>
        <dbReference type="ARBA" id="ARBA00023242"/>
    </source>
</evidence>
<evidence type="ECO:0000256" key="1">
    <source>
        <dbReference type="ARBA" id="ARBA00004123"/>
    </source>
</evidence>
<keyword evidence="3" id="KW-0539">Nucleus</keyword>
<dbReference type="PANTHER" id="PTHR13486">
    <property type="entry name" value="TELOMERE LENGTH AND SILENCING PROTEIN 1 TLS1 FAMILY MEMBER"/>
    <property type="match status" value="1"/>
</dbReference>
<dbReference type="Proteomes" id="UP000053758">
    <property type="component" value="Unassembled WGS sequence"/>
</dbReference>
<evidence type="ECO:0000256" key="4">
    <source>
        <dbReference type="SAM" id="MobiDB-lite"/>
    </source>
</evidence>
<feature type="compositionally biased region" description="Low complexity" evidence="4">
    <location>
        <begin position="354"/>
        <end position="368"/>
    </location>
</feature>
<dbReference type="RefSeq" id="XP_014654459.1">
    <property type="nucleotide sequence ID" value="XM_014798973.1"/>
</dbReference>
<evidence type="ECO:0000259" key="6">
    <source>
        <dbReference type="Pfam" id="PF00462"/>
    </source>
</evidence>
<dbReference type="PRINTS" id="PR00160">
    <property type="entry name" value="GLUTAREDOXIN"/>
</dbReference>
<accession>A0A081CKH6</accession>
<proteinExistence type="inferred from homology"/>
<dbReference type="CDD" id="cd03419">
    <property type="entry name" value="GRX_GRXh_1_2_like"/>
    <property type="match status" value="1"/>
</dbReference>
<evidence type="ECO:0000256" key="2">
    <source>
        <dbReference type="ARBA" id="ARBA00007643"/>
    </source>
</evidence>
<feature type="compositionally biased region" description="Basic and acidic residues" evidence="4">
    <location>
        <begin position="438"/>
        <end position="447"/>
    </location>
</feature>
<feature type="region of interest" description="Disordered" evidence="4">
    <location>
        <begin position="591"/>
        <end position="657"/>
    </location>
</feature>
<evidence type="ECO:0000313" key="7">
    <source>
        <dbReference type="EMBL" id="GAK67172.1"/>
    </source>
</evidence>
<feature type="compositionally biased region" description="Low complexity" evidence="4">
    <location>
        <begin position="390"/>
        <end position="406"/>
    </location>
</feature>
<dbReference type="AlphaFoldDB" id="A0A081CKH6"/>
<keyword evidence="8" id="KW-1185">Reference proteome</keyword>
<dbReference type="HOGENOM" id="CLU_417372_0_0_1"/>
<dbReference type="InterPro" id="IPR014025">
    <property type="entry name" value="Glutaredoxin_subgr"/>
</dbReference>
<dbReference type="InterPro" id="IPR010756">
    <property type="entry name" value="Tls1-like"/>
</dbReference>
<keyword evidence="5" id="KW-0472">Membrane</keyword>
<keyword evidence="5" id="KW-0812">Transmembrane</keyword>
<dbReference type="Gene3D" id="3.40.30.10">
    <property type="entry name" value="Glutaredoxin"/>
    <property type="match status" value="1"/>
</dbReference>
<dbReference type="GO" id="GO:0005681">
    <property type="term" value="C:spliceosomal complex"/>
    <property type="evidence" value="ECO:0007669"/>
    <property type="project" value="TreeGrafter"/>
</dbReference>
<dbReference type="SUPFAM" id="SSF52833">
    <property type="entry name" value="Thioredoxin-like"/>
    <property type="match status" value="1"/>
</dbReference>
<dbReference type="EMBL" id="DF830084">
    <property type="protein sequence ID" value="GAK67172.1"/>
    <property type="molecule type" value="Genomic_DNA"/>
</dbReference>
<feature type="region of interest" description="Disordered" evidence="4">
    <location>
        <begin position="354"/>
        <end position="420"/>
    </location>
</feature>
<gene>
    <name evidence="7" type="ORF">PAN0_017d5398</name>
</gene>
<feature type="compositionally biased region" description="Basic and acidic residues" evidence="4">
    <location>
        <begin position="1"/>
        <end position="17"/>
    </location>
</feature>
<dbReference type="GeneID" id="26306304"/>
<reference evidence="7" key="1">
    <citation type="submission" date="2014-07" db="EMBL/GenBank/DDBJ databases">
        <title>Draft genome sequence of the yeast Pseudozyma antarctica JCM 10317 known as a producer of lipase B which used in a wide range of industrial applications.</title>
        <authorList>
            <person name="Morita T."/>
            <person name="Saika A."/>
            <person name="Koike H."/>
        </authorList>
    </citation>
    <scope>NUCLEOTIDE SEQUENCE</scope>
    <source>
        <strain evidence="7">JCM 10317</strain>
    </source>
</reference>
<organism evidence="7">
    <name type="scientific">Pseudozyma antarctica</name>
    <name type="common">Yeast</name>
    <name type="synonym">Candida antarctica</name>
    <dbReference type="NCBI Taxonomy" id="84753"/>
    <lineage>
        <taxon>Eukaryota</taxon>
        <taxon>Fungi</taxon>
        <taxon>Dikarya</taxon>
        <taxon>Basidiomycota</taxon>
        <taxon>Ustilaginomycotina</taxon>
        <taxon>Ustilaginomycetes</taxon>
        <taxon>Ustilaginales</taxon>
        <taxon>Ustilaginaceae</taxon>
        <taxon>Moesziomyces</taxon>
    </lineage>
</organism>
<dbReference type="GO" id="GO:0000398">
    <property type="term" value="P:mRNA splicing, via spliceosome"/>
    <property type="evidence" value="ECO:0007669"/>
    <property type="project" value="TreeGrafter"/>
</dbReference>
<feature type="region of interest" description="Disordered" evidence="4">
    <location>
        <begin position="1"/>
        <end position="24"/>
    </location>
</feature>
<comment type="similarity">
    <text evidence="2">Belongs to the TLS1 family.</text>
</comment>
<feature type="domain" description="Glutaredoxin" evidence="6">
    <location>
        <begin position="270"/>
        <end position="331"/>
    </location>
</feature>
<dbReference type="Pfam" id="PF00462">
    <property type="entry name" value="Glutaredoxin"/>
    <property type="match status" value="1"/>
</dbReference>
<dbReference type="PROSITE" id="PS51354">
    <property type="entry name" value="GLUTAREDOXIN_2"/>
    <property type="match status" value="1"/>
</dbReference>
<evidence type="ECO:0000313" key="8">
    <source>
        <dbReference type="Proteomes" id="UP000053758"/>
    </source>
</evidence>
<feature type="compositionally biased region" description="Basic and acidic residues" evidence="4">
    <location>
        <begin position="591"/>
        <end position="606"/>
    </location>
</feature>
<dbReference type="InterPro" id="IPR036249">
    <property type="entry name" value="Thioredoxin-like_sf"/>
</dbReference>
<dbReference type="PANTHER" id="PTHR13486:SF2">
    <property type="entry name" value="SPLICING FACTOR C9ORF78"/>
    <property type="match status" value="1"/>
</dbReference>
<dbReference type="InterPro" id="IPR002109">
    <property type="entry name" value="Glutaredoxin"/>
</dbReference>
<feature type="region of interest" description="Disordered" evidence="4">
    <location>
        <begin position="438"/>
        <end position="495"/>
    </location>
</feature>
<name>A0A081CKH6_PSEA2</name>